<dbReference type="InParanoid" id="H3DQJ5"/>
<evidence type="ECO:0000256" key="1">
    <source>
        <dbReference type="ARBA" id="ARBA00004496"/>
    </source>
</evidence>
<proteinExistence type="inferred from homology"/>
<sequence length="287" mass="30211">MNVSEVISQILEEAPAARKGLVDNHSNLLQVADYCESKYFQAEDPHQAVEEAKTLAVQSLASVTYQINSLASTVLRLLDSQARQMKDMESSVNLLSLAVAIHFEKVSRREIGAFTTPKTRIRVKHVTPPASGKEPLRSYSRVPISYCTLDSIGHCFQQLETEREATKLVALSSTAPPPPPATGIGFPPPPPPPVPGGVSVPPPPPLAPGGAACSGIDFGLPLPPTMVSPTCLPPPPPPLPISPSNGISPPPPPPPMTGSGFPPPPPLNHSGSTGRLGRLLPPPPSLR</sequence>
<organism evidence="8 9">
    <name type="scientific">Tetraodon nigroviridis</name>
    <name type="common">Spotted green pufferfish</name>
    <name type="synonym">Chelonodon nigroviridis</name>
    <dbReference type="NCBI Taxonomy" id="99883"/>
    <lineage>
        <taxon>Eukaryota</taxon>
        <taxon>Metazoa</taxon>
        <taxon>Chordata</taxon>
        <taxon>Craniata</taxon>
        <taxon>Vertebrata</taxon>
        <taxon>Euteleostomi</taxon>
        <taxon>Actinopterygii</taxon>
        <taxon>Neopterygii</taxon>
        <taxon>Teleostei</taxon>
        <taxon>Neoteleostei</taxon>
        <taxon>Acanthomorphata</taxon>
        <taxon>Eupercaria</taxon>
        <taxon>Tetraodontiformes</taxon>
        <taxon>Tetradontoidea</taxon>
        <taxon>Tetraodontidae</taxon>
        <taxon>Tetraodon</taxon>
    </lineage>
</organism>
<evidence type="ECO:0000313" key="8">
    <source>
        <dbReference type="Ensembl" id="ENSTNIP00000022794.1"/>
    </source>
</evidence>
<name>H3DQJ5_TETNG</name>
<evidence type="ECO:0000313" key="9">
    <source>
        <dbReference type="Proteomes" id="UP000007303"/>
    </source>
</evidence>
<dbReference type="GO" id="GO:0017124">
    <property type="term" value="F:SH3 domain binding"/>
    <property type="evidence" value="ECO:0007669"/>
    <property type="project" value="TreeGrafter"/>
</dbReference>
<dbReference type="GO" id="GO:0031209">
    <property type="term" value="C:SCAR complex"/>
    <property type="evidence" value="ECO:0007669"/>
    <property type="project" value="TreeGrafter"/>
</dbReference>
<evidence type="ECO:0000256" key="3">
    <source>
        <dbReference type="ARBA" id="ARBA00022490"/>
    </source>
</evidence>
<dbReference type="Ensembl" id="ENSTNIT00000023035.1">
    <property type="protein sequence ID" value="ENSTNIP00000022794.1"/>
    <property type="gene ID" value="ENSTNIG00000019563.1"/>
</dbReference>
<feature type="compositionally biased region" description="Pro residues" evidence="6">
    <location>
        <begin position="175"/>
        <end position="207"/>
    </location>
</feature>
<dbReference type="GO" id="GO:0098858">
    <property type="term" value="C:actin-based cell projection"/>
    <property type="evidence" value="ECO:0007669"/>
    <property type="project" value="TreeGrafter"/>
</dbReference>
<dbReference type="Pfam" id="PF07815">
    <property type="entry name" value="Abi_HHR"/>
    <property type="match status" value="1"/>
</dbReference>
<dbReference type="HOGENOM" id="CLU_035421_0_1_1"/>
<dbReference type="GO" id="GO:0030027">
    <property type="term" value="C:lamellipodium"/>
    <property type="evidence" value="ECO:0007669"/>
    <property type="project" value="TreeGrafter"/>
</dbReference>
<dbReference type="Gene3D" id="6.10.140.1620">
    <property type="match status" value="1"/>
</dbReference>
<feature type="compositionally biased region" description="Pro residues" evidence="6">
    <location>
        <begin position="248"/>
        <end position="267"/>
    </location>
</feature>
<dbReference type="GO" id="GO:0001764">
    <property type="term" value="P:neuron migration"/>
    <property type="evidence" value="ECO:0007669"/>
    <property type="project" value="TreeGrafter"/>
</dbReference>
<dbReference type="AlphaFoldDB" id="H3DQJ5"/>
<keyword evidence="9" id="KW-1185">Reference proteome</keyword>
<feature type="region of interest" description="Disordered" evidence="6">
    <location>
        <begin position="227"/>
        <end position="287"/>
    </location>
</feature>
<dbReference type="STRING" id="99883.ENSTNIP00000022794"/>
<dbReference type="Proteomes" id="UP000007303">
    <property type="component" value="Unassembled WGS sequence"/>
</dbReference>
<accession>H3DQJ5</accession>
<evidence type="ECO:0000256" key="2">
    <source>
        <dbReference type="ARBA" id="ARBA00010020"/>
    </source>
</evidence>
<keyword evidence="4" id="KW-0597">Phosphoprotein</keyword>
<dbReference type="PANTHER" id="PTHR10460:SF60">
    <property type="entry name" value="ABI GENE FAMILY MEMBER 3"/>
    <property type="match status" value="1"/>
</dbReference>
<evidence type="ECO:0000256" key="5">
    <source>
        <dbReference type="ARBA" id="ARBA00023054"/>
    </source>
</evidence>
<dbReference type="InterPro" id="IPR028457">
    <property type="entry name" value="ABI"/>
</dbReference>
<dbReference type="InterPro" id="IPR012849">
    <property type="entry name" value="Abl-interactor_HHR_dom"/>
</dbReference>
<reference evidence="9" key="1">
    <citation type="journal article" date="2004" name="Nature">
        <title>Genome duplication in the teleost fish Tetraodon nigroviridis reveals the early vertebrate proto-karyotype.</title>
        <authorList>
            <person name="Jaillon O."/>
            <person name="Aury J.-M."/>
            <person name="Brunet F."/>
            <person name="Petit J.-L."/>
            <person name="Stange-Thomann N."/>
            <person name="Mauceli E."/>
            <person name="Bouneau L."/>
            <person name="Fischer C."/>
            <person name="Ozouf-Costaz C."/>
            <person name="Bernot A."/>
            <person name="Nicaud S."/>
            <person name="Jaffe D."/>
            <person name="Fisher S."/>
            <person name="Lutfalla G."/>
            <person name="Dossat C."/>
            <person name="Segurens B."/>
            <person name="Dasilva C."/>
            <person name="Salanoubat M."/>
            <person name="Levy M."/>
            <person name="Boudet N."/>
            <person name="Castellano S."/>
            <person name="Anthouard V."/>
            <person name="Jubin C."/>
            <person name="Castelli V."/>
            <person name="Katinka M."/>
            <person name="Vacherie B."/>
            <person name="Biemont C."/>
            <person name="Skalli Z."/>
            <person name="Cattolico L."/>
            <person name="Poulain J."/>
            <person name="De Berardinis V."/>
            <person name="Cruaud C."/>
            <person name="Duprat S."/>
            <person name="Brottier P."/>
            <person name="Coutanceau J.-P."/>
            <person name="Gouzy J."/>
            <person name="Parra G."/>
            <person name="Lardier G."/>
            <person name="Chapple C."/>
            <person name="McKernan K.J."/>
            <person name="McEwan P."/>
            <person name="Bosak S."/>
            <person name="Kellis M."/>
            <person name="Volff J.-N."/>
            <person name="Guigo R."/>
            <person name="Zody M.C."/>
            <person name="Mesirov J."/>
            <person name="Lindblad-Toh K."/>
            <person name="Birren B."/>
            <person name="Nusbaum C."/>
            <person name="Kahn D."/>
            <person name="Robinson-Rechavi M."/>
            <person name="Laudet V."/>
            <person name="Schachter V."/>
            <person name="Quetier F."/>
            <person name="Saurin W."/>
            <person name="Scarpelli C."/>
            <person name="Wincker P."/>
            <person name="Lander E.S."/>
            <person name="Weissenbach J."/>
            <person name="Roest Crollius H."/>
        </authorList>
    </citation>
    <scope>NUCLEOTIDE SEQUENCE [LARGE SCALE GENOMIC DNA]</scope>
</reference>
<feature type="compositionally biased region" description="Low complexity" evidence="6">
    <location>
        <begin position="270"/>
        <end position="279"/>
    </location>
</feature>
<reference evidence="8" key="2">
    <citation type="submission" date="2025-08" db="UniProtKB">
        <authorList>
            <consortium name="Ensembl"/>
        </authorList>
    </citation>
    <scope>IDENTIFICATION</scope>
</reference>
<feature type="region of interest" description="Disordered" evidence="6">
    <location>
        <begin position="173"/>
        <end position="208"/>
    </location>
</feature>
<protein>
    <submittedName>
        <fullName evidence="8">ABI family, member 3b</fullName>
    </submittedName>
</protein>
<comment type="subcellular location">
    <subcellularLocation>
        <location evidence="1">Cytoplasm</location>
    </subcellularLocation>
</comment>
<evidence type="ECO:0000256" key="6">
    <source>
        <dbReference type="SAM" id="MobiDB-lite"/>
    </source>
</evidence>
<comment type="similarity">
    <text evidence="2">Belongs to the ABI family.</text>
</comment>
<dbReference type="OMA" id="LIECGSH"/>
<keyword evidence="3" id="KW-0963">Cytoplasm</keyword>
<dbReference type="PANTHER" id="PTHR10460">
    <property type="entry name" value="ABL INTERACTOR FAMILY MEMBER"/>
    <property type="match status" value="1"/>
</dbReference>
<feature type="domain" description="Abl-interactor homeo-domain homologous" evidence="7">
    <location>
        <begin position="96"/>
        <end position="164"/>
    </location>
</feature>
<dbReference type="GeneTree" id="ENSGT00940000167052"/>
<evidence type="ECO:0000259" key="7">
    <source>
        <dbReference type="Pfam" id="PF07815"/>
    </source>
</evidence>
<evidence type="ECO:0000256" key="4">
    <source>
        <dbReference type="ARBA" id="ARBA00022553"/>
    </source>
</evidence>
<feature type="compositionally biased region" description="Pro residues" evidence="6">
    <location>
        <begin position="227"/>
        <end position="241"/>
    </location>
</feature>
<keyword evidence="5" id="KW-0175">Coiled coil</keyword>
<reference evidence="8" key="3">
    <citation type="submission" date="2025-09" db="UniProtKB">
        <authorList>
            <consortium name="Ensembl"/>
        </authorList>
    </citation>
    <scope>IDENTIFICATION</scope>
</reference>
<dbReference type="GO" id="GO:0035591">
    <property type="term" value="F:signaling adaptor activity"/>
    <property type="evidence" value="ECO:0007669"/>
    <property type="project" value="TreeGrafter"/>
</dbReference>